<keyword evidence="3 7" id="KW-0347">Helicase</keyword>
<feature type="compositionally biased region" description="Acidic residues" evidence="9">
    <location>
        <begin position="132"/>
        <end position="144"/>
    </location>
</feature>
<evidence type="ECO:0000259" key="12">
    <source>
        <dbReference type="PROSITE" id="PS51195"/>
    </source>
</evidence>
<accession>A0AAD9IDZ0</accession>
<feature type="short sequence motif" description="Q motif" evidence="6">
    <location>
        <begin position="208"/>
        <end position="236"/>
    </location>
</feature>
<reference evidence="13" key="1">
    <citation type="submission" date="2021-01" db="EMBL/GenBank/DDBJ databases">
        <authorList>
            <person name="Eckstrom K.M.E."/>
        </authorList>
    </citation>
    <scope>NUCLEOTIDE SEQUENCE</scope>
    <source>
        <strain evidence="13">UVCC 0001</strain>
    </source>
</reference>
<evidence type="ECO:0000256" key="1">
    <source>
        <dbReference type="ARBA" id="ARBA00022741"/>
    </source>
</evidence>
<dbReference type="GO" id="GO:0003723">
    <property type="term" value="F:RNA binding"/>
    <property type="evidence" value="ECO:0007669"/>
    <property type="project" value="UniProtKB-UniRule"/>
</dbReference>
<dbReference type="SUPFAM" id="SSF52540">
    <property type="entry name" value="P-loop containing nucleoside triphosphate hydrolases"/>
    <property type="match status" value="1"/>
</dbReference>
<dbReference type="Pfam" id="PF00271">
    <property type="entry name" value="Helicase_C"/>
    <property type="match status" value="1"/>
</dbReference>
<dbReference type="Gene3D" id="3.40.50.300">
    <property type="entry name" value="P-loop containing nucleotide triphosphate hydrolases"/>
    <property type="match status" value="2"/>
</dbReference>
<dbReference type="AlphaFoldDB" id="A0AAD9IDZ0"/>
<dbReference type="SMART" id="SM00487">
    <property type="entry name" value="DEXDc"/>
    <property type="match status" value="1"/>
</dbReference>
<proteinExistence type="inferred from homology"/>
<feature type="compositionally biased region" description="Low complexity" evidence="9">
    <location>
        <begin position="764"/>
        <end position="774"/>
    </location>
</feature>
<comment type="caution">
    <text evidence="13">The sequence shown here is derived from an EMBL/GenBank/DDBJ whole genome shotgun (WGS) entry which is preliminary data.</text>
</comment>
<evidence type="ECO:0000313" key="13">
    <source>
        <dbReference type="EMBL" id="KAK2076238.1"/>
    </source>
</evidence>
<dbReference type="InterPro" id="IPR027417">
    <property type="entry name" value="P-loop_NTPase"/>
</dbReference>
<dbReference type="PROSITE" id="PS00039">
    <property type="entry name" value="DEAD_ATP_HELICASE"/>
    <property type="match status" value="1"/>
</dbReference>
<evidence type="ECO:0000256" key="4">
    <source>
        <dbReference type="ARBA" id="ARBA00022840"/>
    </source>
</evidence>
<evidence type="ECO:0000256" key="7">
    <source>
        <dbReference type="RuleBase" id="RU000492"/>
    </source>
</evidence>
<keyword evidence="14" id="KW-1185">Reference proteome</keyword>
<feature type="compositionally biased region" description="Acidic residues" evidence="9">
    <location>
        <begin position="77"/>
        <end position="91"/>
    </location>
</feature>
<dbReference type="InterPro" id="IPR001650">
    <property type="entry name" value="Helicase_C-like"/>
</dbReference>
<dbReference type="Pfam" id="PF13959">
    <property type="entry name" value="CTE_SPB4"/>
    <property type="match status" value="1"/>
</dbReference>
<evidence type="ECO:0000256" key="9">
    <source>
        <dbReference type="SAM" id="MobiDB-lite"/>
    </source>
</evidence>
<feature type="region of interest" description="Disordered" evidence="9">
    <location>
        <begin position="115"/>
        <end position="177"/>
    </location>
</feature>
<feature type="compositionally biased region" description="Low complexity" evidence="9">
    <location>
        <begin position="22"/>
        <end position="32"/>
    </location>
</feature>
<keyword evidence="1 7" id="KW-0547">Nucleotide-binding</keyword>
<evidence type="ECO:0000256" key="3">
    <source>
        <dbReference type="ARBA" id="ARBA00022806"/>
    </source>
</evidence>
<dbReference type="CDD" id="cd17949">
    <property type="entry name" value="DEADc_DDX31"/>
    <property type="match status" value="1"/>
</dbReference>
<comment type="function">
    <text evidence="8">RNA helicase.</text>
</comment>
<dbReference type="SMART" id="SM00490">
    <property type="entry name" value="HELICc"/>
    <property type="match status" value="1"/>
</dbReference>
<feature type="domain" description="Helicase C-terminal" evidence="11">
    <location>
        <begin position="483"/>
        <end position="665"/>
    </location>
</feature>
<keyword evidence="2 7" id="KW-0378">Hydrolase</keyword>
<evidence type="ECO:0000256" key="2">
    <source>
        <dbReference type="ARBA" id="ARBA00022801"/>
    </source>
</evidence>
<dbReference type="GO" id="GO:0016787">
    <property type="term" value="F:hydrolase activity"/>
    <property type="evidence" value="ECO:0007669"/>
    <property type="project" value="UniProtKB-KW"/>
</dbReference>
<gene>
    <name evidence="13" type="ORF">QBZ16_001170</name>
</gene>
<comment type="catalytic activity">
    <reaction evidence="8">
        <text>ATP + H2O = ADP + phosphate + H(+)</text>
        <dbReference type="Rhea" id="RHEA:13065"/>
        <dbReference type="ChEBI" id="CHEBI:15377"/>
        <dbReference type="ChEBI" id="CHEBI:15378"/>
        <dbReference type="ChEBI" id="CHEBI:30616"/>
        <dbReference type="ChEBI" id="CHEBI:43474"/>
        <dbReference type="ChEBI" id="CHEBI:456216"/>
        <dbReference type="EC" id="3.6.4.13"/>
    </reaction>
</comment>
<feature type="domain" description="DEAD-box RNA helicase Q" evidence="12">
    <location>
        <begin position="208"/>
        <end position="236"/>
    </location>
</feature>
<dbReference type="EC" id="3.6.4.13" evidence="8"/>
<evidence type="ECO:0000256" key="6">
    <source>
        <dbReference type="PROSITE-ProRule" id="PRU00552"/>
    </source>
</evidence>
<evidence type="ECO:0000259" key="10">
    <source>
        <dbReference type="PROSITE" id="PS51192"/>
    </source>
</evidence>
<protein>
    <recommendedName>
        <fullName evidence="8">ATP-dependent RNA helicase</fullName>
        <ecNumber evidence="8">3.6.4.13</ecNumber>
    </recommendedName>
</protein>
<evidence type="ECO:0000313" key="14">
    <source>
        <dbReference type="Proteomes" id="UP001255856"/>
    </source>
</evidence>
<dbReference type="PROSITE" id="PS51195">
    <property type="entry name" value="Q_MOTIF"/>
    <property type="match status" value="1"/>
</dbReference>
<dbReference type="InterPro" id="IPR014001">
    <property type="entry name" value="Helicase_ATP-bd"/>
</dbReference>
<dbReference type="InterPro" id="IPR011545">
    <property type="entry name" value="DEAD/DEAH_box_helicase_dom"/>
</dbReference>
<dbReference type="PROSITE" id="PS51194">
    <property type="entry name" value="HELICASE_CTER"/>
    <property type="match status" value="1"/>
</dbReference>
<comment type="domain">
    <text evidence="8">The Q motif is unique to and characteristic of the DEAD box family of RNA helicases and controls ATP binding and hydrolysis.</text>
</comment>
<dbReference type="InterPro" id="IPR025313">
    <property type="entry name" value="SPB4-like_CTE"/>
</dbReference>
<evidence type="ECO:0000256" key="5">
    <source>
        <dbReference type="ARBA" id="ARBA00022884"/>
    </source>
</evidence>
<dbReference type="GO" id="GO:0005524">
    <property type="term" value="F:ATP binding"/>
    <property type="evidence" value="ECO:0007669"/>
    <property type="project" value="UniProtKB-UniRule"/>
</dbReference>
<evidence type="ECO:0000256" key="8">
    <source>
        <dbReference type="RuleBase" id="RU365068"/>
    </source>
</evidence>
<dbReference type="SMART" id="SM01178">
    <property type="entry name" value="DUF4217"/>
    <property type="match status" value="1"/>
</dbReference>
<comment type="similarity">
    <text evidence="7">Belongs to the DEAD box helicase family.</text>
</comment>
<feature type="compositionally biased region" description="Basic and acidic residues" evidence="9">
    <location>
        <begin position="65"/>
        <end position="76"/>
    </location>
</feature>
<dbReference type="GO" id="GO:0003724">
    <property type="term" value="F:RNA helicase activity"/>
    <property type="evidence" value="ECO:0007669"/>
    <property type="project" value="UniProtKB-EC"/>
</dbReference>
<feature type="region of interest" description="Disordered" evidence="9">
    <location>
        <begin position="1"/>
        <end position="101"/>
    </location>
</feature>
<dbReference type="Proteomes" id="UP001255856">
    <property type="component" value="Unassembled WGS sequence"/>
</dbReference>
<organism evidence="13 14">
    <name type="scientific">Prototheca wickerhamii</name>
    <dbReference type="NCBI Taxonomy" id="3111"/>
    <lineage>
        <taxon>Eukaryota</taxon>
        <taxon>Viridiplantae</taxon>
        <taxon>Chlorophyta</taxon>
        <taxon>core chlorophytes</taxon>
        <taxon>Trebouxiophyceae</taxon>
        <taxon>Chlorellales</taxon>
        <taxon>Chlorellaceae</taxon>
        <taxon>Prototheca</taxon>
    </lineage>
</organism>
<feature type="region of interest" description="Disordered" evidence="9">
    <location>
        <begin position="431"/>
        <end position="479"/>
    </location>
</feature>
<name>A0AAD9IDZ0_PROWI</name>
<dbReference type="EMBL" id="JASFZW010000011">
    <property type="protein sequence ID" value="KAK2076238.1"/>
    <property type="molecule type" value="Genomic_DNA"/>
</dbReference>
<evidence type="ECO:0000259" key="11">
    <source>
        <dbReference type="PROSITE" id="PS51194"/>
    </source>
</evidence>
<feature type="domain" description="Helicase ATP-binding" evidence="10">
    <location>
        <begin position="239"/>
        <end position="428"/>
    </location>
</feature>
<keyword evidence="4 7" id="KW-0067">ATP-binding</keyword>
<dbReference type="PROSITE" id="PS51192">
    <property type="entry name" value="HELICASE_ATP_BIND_1"/>
    <property type="match status" value="1"/>
</dbReference>
<dbReference type="InterPro" id="IPR000629">
    <property type="entry name" value="RNA-helicase_DEAD-box_CS"/>
</dbReference>
<dbReference type="PANTHER" id="PTHR24031">
    <property type="entry name" value="RNA HELICASE"/>
    <property type="match status" value="1"/>
</dbReference>
<sequence>MRNYEESRAASPTPEGRDGARDPPANAPAAPDGQPPAPEQAPSRRPKHSSADEVRPKPASWSRRGKQEFERERTPSDDEMVAPEDDDEEGPEGGAAGLLSSLAAQVAAQDAIVEGELEESRAAAAQLPAPAPEDEDLSSSDDELYSNLRTAAGLEEGKNRRRKERERARHVSRESAAGAALVPGELARARPAPGKAAAAAREASTGASGFEGLGLEASMVSQLTYLGFAEPTPVQRAVIPILSAHRDAMVNAPTGSGKTLAYLAPIVSELARLPARPERARGTLALVVCPTRELTLQVHNVLSGLLRRFYWLVGGSVTGGESREREKARLRKGCHVLSATPGRLLDHLLNTSAFRTDELAWLVLDEADRLLDLGFEEKVREILRVLEARRAPGTGNAPAGRVTALFSATLGPGVERLAGLTLRDPVSIGLEPAKEDKEAGVDAEGDDDADDQGTVLDQLENPETGPTERPGPSSTGALEFPPRLQQYYLEVPCKLRFVVLASLLKTRLAGAHSRVLVFLSTRDSVEFYHATLHGAWQEALGDDDDHEDDAAAPPPVLKLHGDMEQAARTRAFAGFMRAPRAVLLCTDVAARGLDFPGVTAVVQMDAATSAEEYAHRVGRAARAGAAGDAYLVLTPAERGLLDAALGHDRRAGKEGGLPLERHQGAYALQRRIAAVVSRSRQLTALAGAAFRSWVRAYAGYPAALKHVFHVRKLHLGHVAHSFGLTERPSLVAASAQASKGRKGVRGPGGPAKKSSRLEFENVTAPGAQPKAGQGAKKKALPTHTLD</sequence>
<feature type="region of interest" description="Disordered" evidence="9">
    <location>
        <begin position="733"/>
        <end position="786"/>
    </location>
</feature>
<feature type="compositionally biased region" description="Acidic residues" evidence="9">
    <location>
        <begin position="441"/>
        <end position="451"/>
    </location>
</feature>
<keyword evidence="5 8" id="KW-0694">RNA-binding</keyword>
<dbReference type="InterPro" id="IPR014014">
    <property type="entry name" value="RNA_helicase_DEAD_Q_motif"/>
</dbReference>
<dbReference type="CDD" id="cd18787">
    <property type="entry name" value="SF2_C_DEAD"/>
    <property type="match status" value="1"/>
</dbReference>
<dbReference type="Pfam" id="PF00270">
    <property type="entry name" value="DEAD"/>
    <property type="match status" value="1"/>
</dbReference>